<dbReference type="eggNOG" id="ENOG502QRTD">
    <property type="taxonomic scope" value="Eukaryota"/>
</dbReference>
<dbReference type="STRING" id="759272.G0S211"/>
<dbReference type="Proteomes" id="UP000008066">
    <property type="component" value="Unassembled WGS sequence"/>
</dbReference>
<accession>G0S211</accession>
<feature type="region of interest" description="Disordered" evidence="1">
    <location>
        <begin position="34"/>
        <end position="83"/>
    </location>
</feature>
<protein>
    <submittedName>
        <fullName evidence="2">Uncharacterized protein</fullName>
    </submittedName>
</protein>
<evidence type="ECO:0000313" key="2">
    <source>
        <dbReference type="EMBL" id="EGS23071.1"/>
    </source>
</evidence>
<name>G0S211_CHATD</name>
<proteinExistence type="predicted"/>
<dbReference type="HOGENOM" id="CLU_636158_0_0_1"/>
<sequence length="431" mass="48566">MHISIKARYRLLVASLAACALVLVSSGARWYLRPRQSPSSRVDVPPSNPIRGESASRGKPNSPLRGTDASIPTDDNSTPKGFDNTDVNFWKQCPHASLAHPNFDRESLPAIPQPRFKSPSPQPTAIQNPFPLLFQEPPPKRWVLRAPPPNKPSTPHVKHDTPLLIGWTPEELGWDVVLQFARDKEWDQFFWTHPDLLVLSNENEESVRSAYIKAVEILRELKNKKLRWANYFFECDRLVLTNVAALLSIGGWDAAIPSALAHCDVYARLAWAGYWQGSFPGTTPTGLFFEVDSTMYDLGALLRLPGAQARLAPPPERSSDGSDEDNEVYTSEYVEHVNAHGETFKRLVDIATRLQDRRRERESAQSETGEQNGFKRGEEILSDAGRAVFTEKWGHLAKMGCELWRAPIKGDDAWRLEKSGKEDERKDRVLV</sequence>
<organism evidence="3">
    <name type="scientific">Chaetomium thermophilum (strain DSM 1495 / CBS 144.50 / IMI 039719)</name>
    <name type="common">Thermochaetoides thermophila</name>
    <dbReference type="NCBI Taxonomy" id="759272"/>
    <lineage>
        <taxon>Eukaryota</taxon>
        <taxon>Fungi</taxon>
        <taxon>Dikarya</taxon>
        <taxon>Ascomycota</taxon>
        <taxon>Pezizomycotina</taxon>
        <taxon>Sordariomycetes</taxon>
        <taxon>Sordariomycetidae</taxon>
        <taxon>Sordariales</taxon>
        <taxon>Chaetomiaceae</taxon>
        <taxon>Thermochaetoides</taxon>
    </lineage>
</organism>
<feature type="region of interest" description="Disordered" evidence="1">
    <location>
        <begin position="357"/>
        <end position="377"/>
    </location>
</feature>
<dbReference type="OrthoDB" id="3527108at2759"/>
<evidence type="ECO:0000256" key="1">
    <source>
        <dbReference type="SAM" id="MobiDB-lite"/>
    </source>
</evidence>
<dbReference type="GeneID" id="18255595"/>
<dbReference type="RefSeq" id="XP_006692063.1">
    <property type="nucleotide sequence ID" value="XM_006692000.1"/>
</dbReference>
<dbReference type="EMBL" id="GL988039">
    <property type="protein sequence ID" value="EGS23071.1"/>
    <property type="molecule type" value="Genomic_DNA"/>
</dbReference>
<dbReference type="KEGG" id="cthr:CTHT_0015570"/>
<gene>
    <name evidence="2" type="ORF">CTHT_0015570</name>
</gene>
<reference evidence="2 3" key="1">
    <citation type="journal article" date="2011" name="Cell">
        <title>Insight into structure and assembly of the nuclear pore complex by utilizing the genome of a eukaryotic thermophile.</title>
        <authorList>
            <person name="Amlacher S."/>
            <person name="Sarges P."/>
            <person name="Flemming D."/>
            <person name="van Noort V."/>
            <person name="Kunze R."/>
            <person name="Devos D.P."/>
            <person name="Arumugam M."/>
            <person name="Bork P."/>
            <person name="Hurt E."/>
        </authorList>
    </citation>
    <scope>NUCLEOTIDE SEQUENCE [LARGE SCALE GENOMIC DNA]</scope>
    <source>
        <strain evidence="3">DSM 1495 / CBS 144.50 / IMI 039719</strain>
    </source>
</reference>
<dbReference type="AlphaFoldDB" id="G0S211"/>
<evidence type="ECO:0000313" key="3">
    <source>
        <dbReference type="Proteomes" id="UP000008066"/>
    </source>
</evidence>
<keyword evidence="3" id="KW-1185">Reference proteome</keyword>